<evidence type="ECO:0000256" key="8">
    <source>
        <dbReference type="ARBA" id="ARBA00022927"/>
    </source>
</evidence>
<protein>
    <recommendedName>
        <fullName evidence="4">phosphoinositide 5-phosphatase</fullName>
        <ecNumber evidence="4">3.1.3.36</ecNumber>
    </recommendedName>
</protein>
<evidence type="ECO:0000259" key="10">
    <source>
        <dbReference type="PROSITE" id="PS50275"/>
    </source>
</evidence>
<dbReference type="GO" id="GO:0004439">
    <property type="term" value="F:phosphatidylinositol-4,5-bisphosphate 5-phosphatase activity"/>
    <property type="evidence" value="ECO:0007669"/>
    <property type="project" value="UniProtKB-EC"/>
</dbReference>
<dbReference type="FunFam" id="3.60.10.10:FF:000029">
    <property type="entry name" value="Inositol polyphosphate 5-phosphatase"/>
    <property type="match status" value="1"/>
</dbReference>
<feature type="domain" description="SAC" evidence="10">
    <location>
        <begin position="173"/>
        <end position="510"/>
    </location>
</feature>
<feature type="region of interest" description="Disordered" evidence="9">
    <location>
        <begin position="119"/>
        <end position="159"/>
    </location>
</feature>
<feature type="region of interest" description="Disordered" evidence="9">
    <location>
        <begin position="907"/>
        <end position="968"/>
    </location>
</feature>
<dbReference type="InterPro" id="IPR046985">
    <property type="entry name" value="IP5"/>
</dbReference>
<evidence type="ECO:0000313" key="11">
    <source>
        <dbReference type="EMBL" id="GMM46160.1"/>
    </source>
</evidence>
<feature type="compositionally biased region" description="Low complexity" evidence="9">
    <location>
        <begin position="928"/>
        <end position="956"/>
    </location>
</feature>
<comment type="subcellular location">
    <subcellularLocation>
        <location evidence="1">Cytoplasm</location>
    </subcellularLocation>
</comment>
<dbReference type="InterPro" id="IPR036691">
    <property type="entry name" value="Endo/exonu/phosph_ase_sf"/>
</dbReference>
<evidence type="ECO:0000256" key="9">
    <source>
        <dbReference type="SAM" id="MobiDB-lite"/>
    </source>
</evidence>
<evidence type="ECO:0000256" key="2">
    <source>
        <dbReference type="ARBA" id="ARBA00008943"/>
    </source>
</evidence>
<dbReference type="GO" id="GO:0015031">
    <property type="term" value="P:protein transport"/>
    <property type="evidence" value="ECO:0007669"/>
    <property type="project" value="UniProtKB-KW"/>
</dbReference>
<gene>
    <name evidence="11" type="ORF">DAPK24_027350</name>
</gene>
<evidence type="ECO:0000313" key="12">
    <source>
        <dbReference type="Proteomes" id="UP001378960"/>
    </source>
</evidence>
<evidence type="ECO:0000256" key="7">
    <source>
        <dbReference type="ARBA" id="ARBA00022801"/>
    </source>
</evidence>
<dbReference type="PANTHER" id="PTHR11200:SF257">
    <property type="entry name" value="PHOSPHOINOSITIDE 5-PHOSPHATASE"/>
    <property type="match status" value="1"/>
</dbReference>
<dbReference type="PROSITE" id="PS50275">
    <property type="entry name" value="SAC"/>
    <property type="match status" value="1"/>
</dbReference>
<dbReference type="InterPro" id="IPR000300">
    <property type="entry name" value="IPPc"/>
</dbReference>
<feature type="compositionally biased region" description="Low complexity" evidence="9">
    <location>
        <begin position="907"/>
        <end position="919"/>
    </location>
</feature>
<feature type="compositionally biased region" description="Low complexity" evidence="9">
    <location>
        <begin position="1067"/>
        <end position="1090"/>
    </location>
</feature>
<feature type="compositionally biased region" description="Low complexity" evidence="9">
    <location>
        <begin position="986"/>
        <end position="1003"/>
    </location>
</feature>
<feature type="compositionally biased region" description="Polar residues" evidence="9">
    <location>
        <begin position="1018"/>
        <end position="1048"/>
    </location>
</feature>
<organism evidence="11 12">
    <name type="scientific">Pichia kluyveri</name>
    <name type="common">Yeast</name>
    <dbReference type="NCBI Taxonomy" id="36015"/>
    <lineage>
        <taxon>Eukaryota</taxon>
        <taxon>Fungi</taxon>
        <taxon>Dikarya</taxon>
        <taxon>Ascomycota</taxon>
        <taxon>Saccharomycotina</taxon>
        <taxon>Pichiomycetes</taxon>
        <taxon>Pichiales</taxon>
        <taxon>Pichiaceae</taxon>
        <taxon>Pichia</taxon>
    </lineage>
</organism>
<dbReference type="GO" id="GO:0046856">
    <property type="term" value="P:phosphatidylinositol dephosphorylation"/>
    <property type="evidence" value="ECO:0007669"/>
    <property type="project" value="InterPro"/>
</dbReference>
<proteinExistence type="inferred from homology"/>
<reference evidence="11 12" key="1">
    <citation type="journal article" date="2023" name="Elife">
        <title>Identification of key yeast species and microbe-microbe interactions impacting larval growth of Drosophila in the wild.</title>
        <authorList>
            <person name="Mure A."/>
            <person name="Sugiura Y."/>
            <person name="Maeda R."/>
            <person name="Honda K."/>
            <person name="Sakurai N."/>
            <person name="Takahashi Y."/>
            <person name="Watada M."/>
            <person name="Katoh T."/>
            <person name="Gotoh A."/>
            <person name="Gotoh Y."/>
            <person name="Taniguchi I."/>
            <person name="Nakamura K."/>
            <person name="Hayashi T."/>
            <person name="Katayama T."/>
            <person name="Uemura T."/>
            <person name="Hattori Y."/>
        </authorList>
    </citation>
    <scope>NUCLEOTIDE SEQUENCE [LARGE SCALE GENOMIC DNA]</scope>
    <source>
        <strain evidence="11 12">PK-24</strain>
    </source>
</reference>
<dbReference type="Pfam" id="PF02383">
    <property type="entry name" value="Syja_N"/>
    <property type="match status" value="1"/>
</dbReference>
<dbReference type="Proteomes" id="UP001378960">
    <property type="component" value="Unassembled WGS sequence"/>
</dbReference>
<sequence length="1147" mass="129529">MHILVCNGRRRTLALVSHSHVLLFRFIESTGKCAIELIDKNSFISNSYKQLSRSKNYGFLGLIEMNNDIFLCMITSKIQTAQPLKGENINKIQDVEFYSLTNDIWDFIDLNSNGYPNIENDQSNSSSSSLSNAAATTRSSPSSSLSPSSSSSLSSPSQNDLLQRIPQHPCWELRKLLSDGSFFYSSDFDLTSTLQSRGINIKQRLSMDQYHTDYMWNDFMMNGIINFRNNLTQSDKLSLDNNHFLTTVIRGFAETLSSNNYQITIISKQSWKRAGTRFNVRGVDDDGNVANYVETELIFNDNYNMKIFAFTQIRGSIPIFWEQDTALISPKVQITRSFDATQPTFEKHFQNSIAKYGPIHIVNLLSNTRSSEIELSKTYLNHYKALINKNNDNSYSNSIFFTNFDFHQETSKTYADATKLLPYLMDSFNDFGYFLYDLKTNQLLNEQIGTFRTNCLDCLDRTNLIQQVISLNVLINYLNLNHINYNNDLKTKHNTLWANHGDRISQIYTGTNALKSSFSRSGKMGFAGALSDATKSISRIYINNFVDKNKQQITDTLLGKISSQNQVIIYDPIIDYINENLKNYESNFTSYDNITIFTGTFNLAGANQNKNLTDWLFPYENFNPDIFIVGFQEVIELNASNILKNDSSIGDYWTNEVERTIKNNTNDNYILLRSEFMSSILLLLFVKSNHVSKVTEVEGKSKKTGLGGITANKGTVAIRFKFCSTSFCFVNSHLTSGLQYTDERNNDFINSFNGIRFSRNKFIKNHDNIIWLGDLNYRISLPNEKVRLLIEKNDINNLLLRDQLSIQLLRVKEFKFFKESEITFLPTYKFDKNSNNYDSSEKQRVPAYTDRILFKGKNLNSLDYNIASIIKFSDHRPVYNIFNSKVKIIDEQIKDDLINKLKNSVNNNSKLKSKSNSNNFIDLNDAVSSSPSSSTTTTNTSSSTSSNLIDLDTSTTISPPLPKRSIPPVYNAQETKNMLIPGLTPSNIMESTISTNTSNTNTPPKLPTRKPPPPSSSQLSNTQIESNTSNNPSLSSFQVMAPTLSRSGSLPPPPPPRKSTNMIHGESNTTASSSSTTTTTTPIVNSSSPTMPKEHKFSPIVPTKPKVLNTIYNENTSTNSTTSTNTNNTAIPTTTPTWTAMAPTKKL</sequence>
<dbReference type="Pfam" id="PF22669">
    <property type="entry name" value="Exo_endo_phos2"/>
    <property type="match status" value="1"/>
</dbReference>
<dbReference type="InterPro" id="IPR002013">
    <property type="entry name" value="SAC_dom"/>
</dbReference>
<keyword evidence="12" id="KW-1185">Reference proteome</keyword>
<comment type="similarity">
    <text evidence="2">Belongs to the synaptojanin family.</text>
</comment>
<dbReference type="EC" id="3.1.3.36" evidence="4"/>
<evidence type="ECO:0000256" key="5">
    <source>
        <dbReference type="ARBA" id="ARBA00022448"/>
    </source>
</evidence>
<evidence type="ECO:0000256" key="6">
    <source>
        <dbReference type="ARBA" id="ARBA00022490"/>
    </source>
</evidence>
<keyword evidence="7" id="KW-0378">Hydrolase</keyword>
<dbReference type="EMBL" id="BTGB01000003">
    <property type="protein sequence ID" value="GMM46160.1"/>
    <property type="molecule type" value="Genomic_DNA"/>
</dbReference>
<keyword evidence="6" id="KW-0963">Cytoplasm</keyword>
<feature type="region of interest" description="Disordered" evidence="9">
    <location>
        <begin position="1114"/>
        <end position="1135"/>
    </location>
</feature>
<evidence type="ECO:0000256" key="4">
    <source>
        <dbReference type="ARBA" id="ARBA00013044"/>
    </source>
</evidence>
<comment type="caution">
    <text evidence="11">The sequence shown here is derived from an EMBL/GenBank/DDBJ whole genome shotgun (WGS) entry which is preliminary data.</text>
</comment>
<feature type="compositionally biased region" description="Pro residues" evidence="9">
    <location>
        <begin position="1004"/>
        <end position="1015"/>
    </location>
</feature>
<comment type="similarity">
    <text evidence="3">In the central section; belongs to the inositol 1,4,5-trisphosphate 5-phosphatase family.</text>
</comment>
<keyword evidence="8" id="KW-0653">Protein transport</keyword>
<dbReference type="GO" id="GO:0005737">
    <property type="term" value="C:cytoplasm"/>
    <property type="evidence" value="ECO:0007669"/>
    <property type="project" value="UniProtKB-SubCell"/>
</dbReference>
<feature type="compositionally biased region" description="Low complexity" evidence="9">
    <location>
        <begin position="123"/>
        <end position="157"/>
    </location>
</feature>
<evidence type="ECO:0000256" key="1">
    <source>
        <dbReference type="ARBA" id="ARBA00004496"/>
    </source>
</evidence>
<evidence type="ECO:0000256" key="3">
    <source>
        <dbReference type="ARBA" id="ARBA00009678"/>
    </source>
</evidence>
<dbReference type="SMART" id="SM00128">
    <property type="entry name" value="IPPc"/>
    <property type="match status" value="1"/>
</dbReference>
<dbReference type="PANTHER" id="PTHR11200">
    <property type="entry name" value="INOSITOL 5-PHOSPHATASE"/>
    <property type="match status" value="1"/>
</dbReference>
<feature type="region of interest" description="Disordered" evidence="9">
    <location>
        <begin position="981"/>
        <end position="1100"/>
    </location>
</feature>
<dbReference type="Gene3D" id="3.60.10.10">
    <property type="entry name" value="Endonuclease/exonuclease/phosphatase"/>
    <property type="match status" value="1"/>
</dbReference>
<keyword evidence="5" id="KW-0813">Transport</keyword>
<dbReference type="AlphaFoldDB" id="A0AAV5R4E4"/>
<dbReference type="GO" id="GO:0043813">
    <property type="term" value="F:phosphatidylinositol-3,5-bisphosphate 5-phosphatase activity"/>
    <property type="evidence" value="ECO:0007669"/>
    <property type="project" value="TreeGrafter"/>
</dbReference>
<accession>A0AAV5R4E4</accession>
<dbReference type="SUPFAM" id="SSF56219">
    <property type="entry name" value="DNase I-like"/>
    <property type="match status" value="1"/>
</dbReference>
<dbReference type="GO" id="GO:0016020">
    <property type="term" value="C:membrane"/>
    <property type="evidence" value="ECO:0007669"/>
    <property type="project" value="TreeGrafter"/>
</dbReference>
<name>A0AAV5R4E4_PICKL</name>